<organism evidence="8 9">
    <name type="scientific">Ricinus communis</name>
    <name type="common">Castor bean</name>
    <dbReference type="NCBI Taxonomy" id="3988"/>
    <lineage>
        <taxon>Eukaryota</taxon>
        <taxon>Viridiplantae</taxon>
        <taxon>Streptophyta</taxon>
        <taxon>Embryophyta</taxon>
        <taxon>Tracheophyta</taxon>
        <taxon>Spermatophyta</taxon>
        <taxon>Magnoliopsida</taxon>
        <taxon>eudicotyledons</taxon>
        <taxon>Gunneridae</taxon>
        <taxon>Pentapetalae</taxon>
        <taxon>rosids</taxon>
        <taxon>fabids</taxon>
        <taxon>Malpighiales</taxon>
        <taxon>Euphorbiaceae</taxon>
        <taxon>Acalyphoideae</taxon>
        <taxon>Acalypheae</taxon>
        <taxon>Ricinus</taxon>
    </lineage>
</organism>
<reference evidence="9" key="1">
    <citation type="journal article" date="2010" name="Nat. Biotechnol.">
        <title>Draft genome sequence of the oilseed species Ricinus communis.</title>
        <authorList>
            <person name="Chan A.P."/>
            <person name="Crabtree J."/>
            <person name="Zhao Q."/>
            <person name="Lorenzi H."/>
            <person name="Orvis J."/>
            <person name="Puiu D."/>
            <person name="Melake-Berhan A."/>
            <person name="Jones K.M."/>
            <person name="Redman J."/>
            <person name="Chen G."/>
            <person name="Cahoon E.B."/>
            <person name="Gedil M."/>
            <person name="Stanke M."/>
            <person name="Haas B.J."/>
            <person name="Wortman J.R."/>
            <person name="Fraser-Liggett C.M."/>
            <person name="Ravel J."/>
            <person name="Rabinowicz P.D."/>
        </authorList>
    </citation>
    <scope>NUCLEOTIDE SEQUENCE [LARGE SCALE GENOMIC DNA]</scope>
    <source>
        <strain evidence="9">cv. Hale</strain>
    </source>
</reference>
<keyword evidence="3" id="KW-0479">Metal-binding</keyword>
<dbReference type="SMART" id="SM00184">
    <property type="entry name" value="RING"/>
    <property type="match status" value="1"/>
</dbReference>
<evidence type="ECO:0000313" key="9">
    <source>
        <dbReference type="Proteomes" id="UP000008311"/>
    </source>
</evidence>
<dbReference type="Gene3D" id="3.30.40.10">
    <property type="entry name" value="Zinc/RING finger domain, C3HC4 (zinc finger)"/>
    <property type="match status" value="1"/>
</dbReference>
<dbReference type="PANTHER" id="PTHR15710:SF74">
    <property type="entry name" value="RING-TYPE E3 UBIQUITIN TRANSFERASE-RELATED"/>
    <property type="match status" value="1"/>
</dbReference>
<accession>B9RKI3</accession>
<evidence type="ECO:0000256" key="6">
    <source>
        <dbReference type="PROSITE-ProRule" id="PRU00175"/>
    </source>
</evidence>
<dbReference type="GO" id="GO:0061630">
    <property type="term" value="F:ubiquitin protein ligase activity"/>
    <property type="evidence" value="ECO:0007669"/>
    <property type="project" value="UniProtKB-EC"/>
</dbReference>
<evidence type="ECO:0000313" key="8">
    <source>
        <dbReference type="EMBL" id="EEF48181.1"/>
    </source>
</evidence>
<keyword evidence="4 6" id="KW-0863">Zinc-finger</keyword>
<dbReference type="InterPro" id="IPR001841">
    <property type="entry name" value="Znf_RING"/>
</dbReference>
<dbReference type="EMBL" id="EQ973784">
    <property type="protein sequence ID" value="EEF48181.1"/>
    <property type="molecule type" value="Genomic_DNA"/>
</dbReference>
<dbReference type="InterPro" id="IPR013083">
    <property type="entry name" value="Znf_RING/FYVE/PHD"/>
</dbReference>
<comment type="catalytic activity">
    <reaction evidence="1">
        <text>S-ubiquitinyl-[E2 ubiquitin-conjugating enzyme]-L-cysteine + [acceptor protein]-L-lysine = [E2 ubiquitin-conjugating enzyme]-L-cysteine + N(6)-ubiquitinyl-[acceptor protein]-L-lysine.</text>
        <dbReference type="EC" id="2.3.2.27"/>
    </reaction>
</comment>
<feature type="domain" description="RING-type" evidence="7">
    <location>
        <begin position="62"/>
        <end position="103"/>
    </location>
</feature>
<dbReference type="EC" id="2.3.2.27" evidence="2"/>
<dbReference type="PROSITE" id="PS50089">
    <property type="entry name" value="ZF_RING_2"/>
    <property type="match status" value="1"/>
</dbReference>
<dbReference type="PANTHER" id="PTHR15710">
    <property type="entry name" value="E3 UBIQUITIN-PROTEIN LIGASE PRAJA"/>
    <property type="match status" value="1"/>
</dbReference>
<evidence type="ECO:0000256" key="4">
    <source>
        <dbReference type="ARBA" id="ARBA00022771"/>
    </source>
</evidence>
<keyword evidence="5" id="KW-0862">Zinc</keyword>
<dbReference type="eggNOG" id="KOG0800">
    <property type="taxonomic scope" value="Eukaryota"/>
</dbReference>
<evidence type="ECO:0000256" key="1">
    <source>
        <dbReference type="ARBA" id="ARBA00000900"/>
    </source>
</evidence>
<evidence type="ECO:0000256" key="3">
    <source>
        <dbReference type="ARBA" id="ARBA00022723"/>
    </source>
</evidence>
<name>B9RKI3_RICCO</name>
<dbReference type="SUPFAM" id="SSF57850">
    <property type="entry name" value="RING/U-box"/>
    <property type="match status" value="1"/>
</dbReference>
<proteinExistence type="predicted"/>
<gene>
    <name evidence="8" type="ORF">RCOM_1049900</name>
</gene>
<sequence length="109" mass="11743">MATVSSNSKSNAFSTCIIDVSFDMEECLTLPHNFLHQISVSNSLVANMPMVSVSTEDDDSVCSVCMEGFQSDMGGKQVQCGHVYHAACISSWLSNSSSCPLCRFNIFGS</sequence>
<dbReference type="InParanoid" id="B9RKI3"/>
<evidence type="ECO:0000259" key="7">
    <source>
        <dbReference type="PROSITE" id="PS50089"/>
    </source>
</evidence>
<dbReference type="GO" id="GO:0008270">
    <property type="term" value="F:zinc ion binding"/>
    <property type="evidence" value="ECO:0007669"/>
    <property type="project" value="UniProtKB-KW"/>
</dbReference>
<dbReference type="AlphaFoldDB" id="B9RKI3"/>
<dbReference type="Pfam" id="PF13639">
    <property type="entry name" value="zf-RING_2"/>
    <property type="match status" value="1"/>
</dbReference>
<dbReference type="OMA" id="APWISIT"/>
<evidence type="ECO:0000256" key="5">
    <source>
        <dbReference type="ARBA" id="ARBA00022833"/>
    </source>
</evidence>
<dbReference type="KEGG" id="rcu:8268293"/>
<protein>
    <recommendedName>
        <fullName evidence="2">RING-type E3 ubiquitin transferase</fullName>
        <ecNumber evidence="2">2.3.2.27</ecNumber>
    </recommendedName>
</protein>
<dbReference type="Proteomes" id="UP000008311">
    <property type="component" value="Unassembled WGS sequence"/>
</dbReference>
<keyword evidence="9" id="KW-1185">Reference proteome</keyword>
<evidence type="ECO:0000256" key="2">
    <source>
        <dbReference type="ARBA" id="ARBA00012483"/>
    </source>
</evidence>
<dbReference type="OrthoDB" id="21204at2759"/>